<dbReference type="Proteomes" id="UP000276133">
    <property type="component" value="Unassembled WGS sequence"/>
</dbReference>
<gene>
    <name evidence="1" type="ORF">BpHYR1_024744</name>
</gene>
<dbReference type="EMBL" id="REGN01012366">
    <property type="protein sequence ID" value="RMZ95602.1"/>
    <property type="molecule type" value="Genomic_DNA"/>
</dbReference>
<proteinExistence type="predicted"/>
<evidence type="ECO:0000313" key="1">
    <source>
        <dbReference type="EMBL" id="RMZ95602.1"/>
    </source>
</evidence>
<keyword evidence="2" id="KW-1185">Reference proteome</keyword>
<comment type="caution">
    <text evidence="1">The sequence shown here is derived from an EMBL/GenBank/DDBJ whole genome shotgun (WGS) entry which is preliminary data.</text>
</comment>
<reference evidence="1 2" key="1">
    <citation type="journal article" date="2018" name="Sci. Rep.">
        <title>Genomic signatures of local adaptation to the degree of environmental predictability in rotifers.</title>
        <authorList>
            <person name="Franch-Gras L."/>
            <person name="Hahn C."/>
            <person name="Garcia-Roger E.M."/>
            <person name="Carmona M.J."/>
            <person name="Serra M."/>
            <person name="Gomez A."/>
        </authorList>
    </citation>
    <scope>NUCLEOTIDE SEQUENCE [LARGE SCALE GENOMIC DNA]</scope>
    <source>
        <strain evidence="1">HYR1</strain>
    </source>
</reference>
<organism evidence="1 2">
    <name type="scientific">Brachionus plicatilis</name>
    <name type="common">Marine rotifer</name>
    <name type="synonym">Brachionus muelleri</name>
    <dbReference type="NCBI Taxonomy" id="10195"/>
    <lineage>
        <taxon>Eukaryota</taxon>
        <taxon>Metazoa</taxon>
        <taxon>Spiralia</taxon>
        <taxon>Gnathifera</taxon>
        <taxon>Rotifera</taxon>
        <taxon>Eurotatoria</taxon>
        <taxon>Monogononta</taxon>
        <taxon>Pseudotrocha</taxon>
        <taxon>Ploima</taxon>
        <taxon>Brachionidae</taxon>
        <taxon>Brachionus</taxon>
    </lineage>
</organism>
<sequence>MLSLHNAFKKQKAPFEIYLHRFCILLQKVKQQLFHFVSFSEQLNQKLKILRKTPMKCCIDIN</sequence>
<dbReference type="AlphaFoldDB" id="A0A3M7P974"/>
<name>A0A3M7P974_BRAPC</name>
<accession>A0A3M7P974</accession>
<protein>
    <submittedName>
        <fullName evidence="1">Uncharacterized protein</fullName>
    </submittedName>
</protein>
<evidence type="ECO:0000313" key="2">
    <source>
        <dbReference type="Proteomes" id="UP000276133"/>
    </source>
</evidence>